<dbReference type="OrthoDB" id="1550909at2"/>
<keyword evidence="3" id="KW-1185">Reference proteome</keyword>
<reference evidence="2 3" key="1">
    <citation type="submission" date="2019-09" db="EMBL/GenBank/DDBJ databases">
        <title>Phylogeny of genus Pseudoclavibacter and closely related genus.</title>
        <authorList>
            <person name="Li Y."/>
        </authorList>
    </citation>
    <scope>NUCLEOTIDE SEQUENCE [LARGE SCALE GENOMIC DNA]</scope>
    <source>
        <strain evidence="2 3">EGI 60007</strain>
    </source>
</reference>
<evidence type="ECO:0000256" key="1">
    <source>
        <dbReference type="SAM" id="Phobius"/>
    </source>
</evidence>
<dbReference type="AlphaFoldDB" id="A0A6H9WGA6"/>
<feature type="transmembrane region" description="Helical" evidence="1">
    <location>
        <begin position="132"/>
        <end position="149"/>
    </location>
</feature>
<dbReference type="Proteomes" id="UP000431744">
    <property type="component" value="Unassembled WGS sequence"/>
</dbReference>
<dbReference type="RefSeq" id="WP_158028573.1">
    <property type="nucleotide sequence ID" value="NZ_BMHG01000001.1"/>
</dbReference>
<feature type="transmembrane region" description="Helical" evidence="1">
    <location>
        <begin position="63"/>
        <end position="85"/>
    </location>
</feature>
<dbReference type="EMBL" id="WBJY01000001">
    <property type="protein sequence ID" value="KAB1649989.1"/>
    <property type="molecule type" value="Genomic_DNA"/>
</dbReference>
<organism evidence="2 3">
    <name type="scientific">Pseudoclavibacter endophyticus</name>
    <dbReference type="NCBI Taxonomy" id="1778590"/>
    <lineage>
        <taxon>Bacteria</taxon>
        <taxon>Bacillati</taxon>
        <taxon>Actinomycetota</taxon>
        <taxon>Actinomycetes</taxon>
        <taxon>Micrococcales</taxon>
        <taxon>Microbacteriaceae</taxon>
        <taxon>Pseudoclavibacter</taxon>
    </lineage>
</organism>
<keyword evidence="1" id="KW-1133">Transmembrane helix</keyword>
<gene>
    <name evidence="2" type="ORF">F8O04_07175</name>
</gene>
<comment type="caution">
    <text evidence="2">The sequence shown here is derived from an EMBL/GenBank/DDBJ whole genome shotgun (WGS) entry which is preliminary data.</text>
</comment>
<evidence type="ECO:0000313" key="2">
    <source>
        <dbReference type="EMBL" id="KAB1649989.1"/>
    </source>
</evidence>
<name>A0A6H9WGA6_9MICO</name>
<sequence length="209" mass="22164">MTVRDADGVRSVVVSWRVPAGRPDWLMGTGATAVERGLVWAGALAGLGVVALVAVAQGTQWSWWQWVLVAVVVLDVVGGVTANALGSAKRFYHSAPPADAGLLRRLLHHPVGFTAAHLHPFLLAALLPGGTWAWATGWYLGCLLSVVVVSRVPTYLARPAAFTLVTLLVLAAPLLAAPDGMDWFGPVLALKLVLSHALREEPYRPDADS</sequence>
<keyword evidence="1" id="KW-0472">Membrane</keyword>
<proteinExistence type="predicted"/>
<feature type="transmembrane region" description="Helical" evidence="1">
    <location>
        <begin position="37"/>
        <end position="57"/>
    </location>
</feature>
<feature type="transmembrane region" description="Helical" evidence="1">
    <location>
        <begin position="156"/>
        <end position="176"/>
    </location>
</feature>
<feature type="transmembrane region" description="Helical" evidence="1">
    <location>
        <begin position="106"/>
        <end position="126"/>
    </location>
</feature>
<protein>
    <submittedName>
        <fullName evidence="2">Uncharacterized protein</fullName>
    </submittedName>
</protein>
<accession>A0A6H9WGA6</accession>
<evidence type="ECO:0000313" key="3">
    <source>
        <dbReference type="Proteomes" id="UP000431744"/>
    </source>
</evidence>
<keyword evidence="1" id="KW-0812">Transmembrane</keyword>